<dbReference type="PANTHER" id="PTHR15887:SF1">
    <property type="entry name" value="TRANSMEMBRANE PROTEIN 69"/>
    <property type="match status" value="1"/>
</dbReference>
<sequence length="163" mass="16280">MAISETAPAGTTAGNAASGTARVPAAALWLGLAGALPFLALAAALFLAPPDLRPVAQQAIAGYGAVILSFLGGIHWGLALQAGRPLWSRLGPAVLPSLLGWAALLLAPVPGLLLLAAGFIAMALADHRAARAGAAPDWYPRLRWPLSGAVTASLCLAVLAIAG</sequence>
<protein>
    <submittedName>
        <fullName evidence="2">DUF3429 domain-containing protein</fullName>
    </submittedName>
</protein>
<name>A0ABV7L7F6_9PROT</name>
<gene>
    <name evidence="2" type="ORF">ACFOGJ_25305</name>
</gene>
<evidence type="ECO:0000256" key="1">
    <source>
        <dbReference type="SAM" id="Phobius"/>
    </source>
</evidence>
<dbReference type="PANTHER" id="PTHR15887">
    <property type="entry name" value="TRANSMEMBRANE PROTEIN 69"/>
    <property type="match status" value="1"/>
</dbReference>
<feature type="transmembrane region" description="Helical" evidence="1">
    <location>
        <begin position="144"/>
        <end position="162"/>
    </location>
</feature>
<dbReference type="Pfam" id="PF11911">
    <property type="entry name" value="DUF3429"/>
    <property type="match status" value="1"/>
</dbReference>
<keyword evidence="1" id="KW-1133">Transmembrane helix</keyword>
<evidence type="ECO:0000313" key="3">
    <source>
        <dbReference type="Proteomes" id="UP001595528"/>
    </source>
</evidence>
<keyword evidence="3" id="KW-1185">Reference proteome</keyword>
<dbReference type="RefSeq" id="WP_379905902.1">
    <property type="nucleotide sequence ID" value="NZ_JBHRTR010000048.1"/>
</dbReference>
<dbReference type="Proteomes" id="UP001595528">
    <property type="component" value="Unassembled WGS sequence"/>
</dbReference>
<proteinExistence type="predicted"/>
<reference evidence="3" key="1">
    <citation type="journal article" date="2019" name="Int. J. Syst. Evol. Microbiol.">
        <title>The Global Catalogue of Microorganisms (GCM) 10K type strain sequencing project: providing services to taxonomists for standard genome sequencing and annotation.</title>
        <authorList>
            <consortium name="The Broad Institute Genomics Platform"/>
            <consortium name="The Broad Institute Genome Sequencing Center for Infectious Disease"/>
            <person name="Wu L."/>
            <person name="Ma J."/>
        </authorList>
    </citation>
    <scope>NUCLEOTIDE SEQUENCE [LARGE SCALE GENOMIC DNA]</scope>
    <source>
        <strain evidence="3">KCTC 42964</strain>
    </source>
</reference>
<keyword evidence="1" id="KW-0812">Transmembrane</keyword>
<dbReference type="InterPro" id="IPR021836">
    <property type="entry name" value="DUF3429"/>
</dbReference>
<feature type="transmembrane region" description="Helical" evidence="1">
    <location>
        <begin position="98"/>
        <end position="124"/>
    </location>
</feature>
<accession>A0ABV7L7F6</accession>
<feature type="transmembrane region" description="Helical" evidence="1">
    <location>
        <begin position="60"/>
        <end position="78"/>
    </location>
</feature>
<comment type="caution">
    <text evidence="2">The sequence shown here is derived from an EMBL/GenBank/DDBJ whole genome shotgun (WGS) entry which is preliminary data.</text>
</comment>
<keyword evidence="1" id="KW-0472">Membrane</keyword>
<dbReference type="EMBL" id="JBHRTR010000048">
    <property type="protein sequence ID" value="MFC3230591.1"/>
    <property type="molecule type" value="Genomic_DNA"/>
</dbReference>
<organism evidence="2 3">
    <name type="scientific">Marinibaculum pumilum</name>
    <dbReference type="NCBI Taxonomy" id="1766165"/>
    <lineage>
        <taxon>Bacteria</taxon>
        <taxon>Pseudomonadati</taxon>
        <taxon>Pseudomonadota</taxon>
        <taxon>Alphaproteobacteria</taxon>
        <taxon>Rhodospirillales</taxon>
        <taxon>Rhodospirillaceae</taxon>
        <taxon>Marinibaculum</taxon>
    </lineage>
</organism>
<evidence type="ECO:0000313" key="2">
    <source>
        <dbReference type="EMBL" id="MFC3230591.1"/>
    </source>
</evidence>
<feature type="transmembrane region" description="Helical" evidence="1">
    <location>
        <begin position="26"/>
        <end position="48"/>
    </location>
</feature>